<dbReference type="InterPro" id="IPR052901">
    <property type="entry name" value="Bact_TGase-like"/>
</dbReference>
<comment type="caution">
    <text evidence="4">The sequence shown here is derived from an EMBL/GenBank/DDBJ whole genome shotgun (WGS) entry which is preliminary data.</text>
</comment>
<dbReference type="PANTHER" id="PTHR42736:SF1">
    <property type="entry name" value="PROTEIN-GLUTAMINE GAMMA-GLUTAMYLTRANSFERASE"/>
    <property type="match status" value="1"/>
</dbReference>
<feature type="region of interest" description="Disordered" evidence="1">
    <location>
        <begin position="570"/>
        <end position="605"/>
    </location>
</feature>
<feature type="transmembrane region" description="Helical" evidence="2">
    <location>
        <begin position="228"/>
        <end position="249"/>
    </location>
</feature>
<dbReference type="Pfam" id="PF01841">
    <property type="entry name" value="Transglut_core"/>
    <property type="match status" value="1"/>
</dbReference>
<feature type="region of interest" description="Disordered" evidence="1">
    <location>
        <begin position="1"/>
        <end position="24"/>
    </location>
</feature>
<feature type="transmembrane region" description="Helical" evidence="2">
    <location>
        <begin position="131"/>
        <end position="149"/>
    </location>
</feature>
<feature type="transmembrane region" description="Helical" evidence="2">
    <location>
        <begin position="85"/>
        <end position="104"/>
    </location>
</feature>
<sequence length="769" mass="81760">MSTTTSSATSTRSARSARPARSATSRWTPTRAALVDVGFLLALCTVALLGLGTTFTGVGYLVVSLLGVVVGLLLAGLVRALRWPGIAAVTLGVPVWLGVAVLIAQEPFGPVTDQVVGGWKDLLTTLPPVEGSGVVLVLPWTLGLVAGLLGGLTRALRSGPVLLRSAVALLAPLLLLGAVILLGVTRPQSLWLQGVGFAVLAVGWLAVREGRRLRPVEGSATGRARRTTAGLVLVAVAGVLALPVTSAALGDDDGRVVLRSKVRPPFDIGQYPSPLASFRRYVEEPAPADPQNLFTKTLLTVQGVPAGTRVRIAALDSYDGIVWGAAEDTDPTTTDDAFQRVSSTIDNPVEGARLDVTVTVGEGYAAVWLPTVGDLQSMDFERGDADAKRDSWRYNLASATAVVPTGVRPGDVYRFTTVQPDDEVEVDDAPSSAVTDNRYAAAFLDTQARQWSAGATDPMDRVFKIADHLKTAGKYSDGVLQAEKIYHPGHHQKRLGDEFANAPIPVGNDEQYAAIMALLANSVDVPARVVMGAVVPAGGVVRGKDVSAWVELQVADGSWRTLPTETFMDLDRPAEQPPVTEQQMSGTVVPPPAPIPPPSTLAEQNDTELDDRKVNPADDDDDQPGALSGWWRWVVLGVGGPLLLVLLVTGTIVGLKAWRRRRRRAAARASSRVVGGWRELVDHARDLGQPVPVGAGLTRRQQAPHVATPAALDLARTADGIVFGPSDPDPAVADEFWAMVDEERRLMTGSAPWKRRVRAMVALRSFRRS</sequence>
<evidence type="ECO:0000313" key="4">
    <source>
        <dbReference type="EMBL" id="MFB9312655.1"/>
    </source>
</evidence>
<evidence type="ECO:0000259" key="3">
    <source>
        <dbReference type="Pfam" id="PF01841"/>
    </source>
</evidence>
<dbReference type="PANTHER" id="PTHR42736">
    <property type="entry name" value="PROTEIN-GLUTAMINE GAMMA-GLUTAMYLTRANSFERASE"/>
    <property type="match status" value="1"/>
</dbReference>
<dbReference type="EMBL" id="JBHMDG010000008">
    <property type="protein sequence ID" value="MFB9312655.1"/>
    <property type="molecule type" value="Genomic_DNA"/>
</dbReference>
<dbReference type="RefSeq" id="WP_140008171.1">
    <property type="nucleotide sequence ID" value="NZ_JBHMDG010000008.1"/>
</dbReference>
<feature type="transmembrane region" description="Helical" evidence="2">
    <location>
        <begin position="161"/>
        <end position="184"/>
    </location>
</feature>
<reference evidence="4 5" key="1">
    <citation type="submission" date="2024-09" db="EMBL/GenBank/DDBJ databases">
        <authorList>
            <person name="Sun Q."/>
            <person name="Mori K."/>
        </authorList>
    </citation>
    <scope>NUCLEOTIDE SEQUENCE [LARGE SCALE GENOMIC DNA]</scope>
    <source>
        <strain evidence="4 5">JCM 9626</strain>
    </source>
</reference>
<feature type="transmembrane region" description="Helical" evidence="2">
    <location>
        <begin position="190"/>
        <end position="207"/>
    </location>
</feature>
<feature type="transmembrane region" description="Helical" evidence="2">
    <location>
        <begin position="58"/>
        <end position="78"/>
    </location>
</feature>
<feature type="compositionally biased region" description="Pro residues" evidence="1">
    <location>
        <begin position="589"/>
        <end position="599"/>
    </location>
</feature>
<gene>
    <name evidence="4" type="ORF">ACFFRI_06325</name>
</gene>
<evidence type="ECO:0000256" key="1">
    <source>
        <dbReference type="SAM" id="MobiDB-lite"/>
    </source>
</evidence>
<keyword evidence="2" id="KW-0812">Transmembrane</keyword>
<accession>A0ABV5K7H9</accession>
<feature type="transmembrane region" description="Helical" evidence="2">
    <location>
        <begin position="32"/>
        <end position="52"/>
    </location>
</feature>
<feature type="domain" description="Transglutaminase-like" evidence="3">
    <location>
        <begin position="448"/>
        <end position="560"/>
    </location>
</feature>
<organism evidence="4 5">
    <name type="scientific">Nocardioides plantarum</name>
    <dbReference type="NCBI Taxonomy" id="29299"/>
    <lineage>
        <taxon>Bacteria</taxon>
        <taxon>Bacillati</taxon>
        <taxon>Actinomycetota</taxon>
        <taxon>Actinomycetes</taxon>
        <taxon>Propionibacteriales</taxon>
        <taxon>Nocardioidaceae</taxon>
        <taxon>Nocardioides</taxon>
    </lineage>
</organism>
<protein>
    <submittedName>
        <fullName evidence="4">Transglutaminase domain-containing protein</fullName>
    </submittedName>
</protein>
<dbReference type="Proteomes" id="UP001589750">
    <property type="component" value="Unassembled WGS sequence"/>
</dbReference>
<proteinExistence type="predicted"/>
<name>A0ABV5K7H9_9ACTN</name>
<evidence type="ECO:0000256" key="2">
    <source>
        <dbReference type="SAM" id="Phobius"/>
    </source>
</evidence>
<dbReference type="InterPro" id="IPR002931">
    <property type="entry name" value="Transglutaminase-like"/>
</dbReference>
<keyword evidence="2" id="KW-1133">Transmembrane helix</keyword>
<keyword evidence="5" id="KW-1185">Reference proteome</keyword>
<evidence type="ECO:0000313" key="5">
    <source>
        <dbReference type="Proteomes" id="UP001589750"/>
    </source>
</evidence>
<feature type="transmembrane region" description="Helical" evidence="2">
    <location>
        <begin position="630"/>
        <end position="655"/>
    </location>
</feature>
<keyword evidence="2" id="KW-0472">Membrane</keyword>